<dbReference type="Gene3D" id="2.60.300.12">
    <property type="entry name" value="HesB-like domain"/>
    <property type="match status" value="1"/>
</dbReference>
<evidence type="ECO:0000259" key="1">
    <source>
        <dbReference type="Pfam" id="PF01521"/>
    </source>
</evidence>
<comment type="caution">
    <text evidence="2">The sequence shown here is derived from an EMBL/GenBank/DDBJ whole genome shotgun (WGS) entry which is preliminary data.</text>
</comment>
<dbReference type="EMBL" id="NGJS01000001">
    <property type="protein sequence ID" value="RSU00545.1"/>
    <property type="molecule type" value="Genomic_DNA"/>
</dbReference>
<reference evidence="2 3" key="1">
    <citation type="submission" date="2017-05" db="EMBL/GenBank/DDBJ databases">
        <title>Vagococcus spp. assemblies.</title>
        <authorList>
            <person name="Gulvik C.A."/>
        </authorList>
    </citation>
    <scope>NUCLEOTIDE SEQUENCE [LARGE SCALE GENOMIC DNA]</scope>
    <source>
        <strain evidence="2 3">SS1995</strain>
    </source>
</reference>
<accession>A0A430A295</accession>
<proteinExistence type="predicted"/>
<dbReference type="AlphaFoldDB" id="A0A430A295"/>
<dbReference type="SUPFAM" id="SSF89360">
    <property type="entry name" value="HesB-like domain"/>
    <property type="match status" value="1"/>
</dbReference>
<gene>
    <name evidence="2" type="ORF">CBF37_00590</name>
</gene>
<dbReference type="InterPro" id="IPR035903">
    <property type="entry name" value="HesB-like_dom_sf"/>
</dbReference>
<feature type="domain" description="Core" evidence="1">
    <location>
        <begin position="4"/>
        <end position="110"/>
    </location>
</feature>
<dbReference type="Proteomes" id="UP000287857">
    <property type="component" value="Unassembled WGS sequence"/>
</dbReference>
<name>A0A430A295_9ENTE</name>
<protein>
    <recommendedName>
        <fullName evidence="1">Core domain-containing protein</fullName>
    </recommendedName>
</protein>
<evidence type="ECO:0000313" key="2">
    <source>
        <dbReference type="EMBL" id="RSU00545.1"/>
    </source>
</evidence>
<sequence length="119" mass="13177">MIRMRLTISDDVLKVVPELKKGFVLTLNDGSNDFSSAQGCCMIGERCLLIPTDSLIEPFNIVVNSNVSKVWISKYDTMFINGNMTLDINPTAKTIMLRNDGGIIDSNVTVYKETATKVN</sequence>
<dbReference type="InterPro" id="IPR000361">
    <property type="entry name" value="ATAP_core_dom"/>
</dbReference>
<organism evidence="2 3">
    <name type="scientific">Vagococcus vulneris</name>
    <dbReference type="NCBI Taxonomy" id="1977869"/>
    <lineage>
        <taxon>Bacteria</taxon>
        <taxon>Bacillati</taxon>
        <taxon>Bacillota</taxon>
        <taxon>Bacilli</taxon>
        <taxon>Lactobacillales</taxon>
        <taxon>Enterococcaceae</taxon>
        <taxon>Vagococcus</taxon>
    </lineage>
</organism>
<keyword evidence="3" id="KW-1185">Reference proteome</keyword>
<evidence type="ECO:0000313" key="3">
    <source>
        <dbReference type="Proteomes" id="UP000287857"/>
    </source>
</evidence>
<dbReference type="Pfam" id="PF01521">
    <property type="entry name" value="Fe-S_biosyn"/>
    <property type="match status" value="1"/>
</dbReference>
<dbReference type="OrthoDB" id="2187371at2"/>